<dbReference type="SUPFAM" id="SSF56281">
    <property type="entry name" value="Metallo-hydrolase/oxidoreductase"/>
    <property type="match status" value="1"/>
</dbReference>
<proteinExistence type="predicted"/>
<reference evidence="7" key="1">
    <citation type="submission" date="2016-07" db="EMBL/GenBank/DDBJ databases">
        <authorList>
            <person name="Florea S."/>
            <person name="Webb J.S."/>
            <person name="Jaromczyk J."/>
            <person name="Schardl C.L."/>
        </authorList>
    </citation>
    <scope>NUCLEOTIDE SEQUENCE [LARGE SCALE GENOMIC DNA]</scope>
    <source>
        <strain evidence="7">IPB1</strain>
    </source>
</reference>
<evidence type="ECO:0000259" key="5">
    <source>
        <dbReference type="SMART" id="SM00849"/>
    </source>
</evidence>
<dbReference type="InterPro" id="IPR001279">
    <property type="entry name" value="Metallo-B-lactamas"/>
</dbReference>
<evidence type="ECO:0000256" key="2">
    <source>
        <dbReference type="ARBA" id="ARBA00022723"/>
    </source>
</evidence>
<dbReference type="InterPro" id="IPR051453">
    <property type="entry name" value="MBL_Glyoxalase_II"/>
</dbReference>
<keyword evidence="3 6" id="KW-0378">Hydrolase</keyword>
<evidence type="ECO:0000256" key="1">
    <source>
        <dbReference type="ARBA" id="ARBA00001947"/>
    </source>
</evidence>
<dbReference type="EMBL" id="MAUJ01000012">
    <property type="protein sequence ID" value="OCQ18826.1"/>
    <property type="molecule type" value="Genomic_DNA"/>
</dbReference>
<dbReference type="OrthoDB" id="9784009at2"/>
<accession>A0A1C0TK83</accession>
<dbReference type="InterPro" id="IPR036866">
    <property type="entry name" value="RibonucZ/Hydroxyglut_hydro"/>
</dbReference>
<evidence type="ECO:0000256" key="4">
    <source>
        <dbReference type="ARBA" id="ARBA00022833"/>
    </source>
</evidence>
<evidence type="ECO:0000313" key="6">
    <source>
        <dbReference type="EMBL" id="OCQ18826.1"/>
    </source>
</evidence>
<evidence type="ECO:0000256" key="3">
    <source>
        <dbReference type="ARBA" id="ARBA00022801"/>
    </source>
</evidence>
<gene>
    <name evidence="6" type="ORF">A7985_22685</name>
</gene>
<organism evidence="6 7">
    <name type="scientific">Pseudoalteromonas luteoviolacea</name>
    <dbReference type="NCBI Taxonomy" id="43657"/>
    <lineage>
        <taxon>Bacteria</taxon>
        <taxon>Pseudomonadati</taxon>
        <taxon>Pseudomonadota</taxon>
        <taxon>Gammaproteobacteria</taxon>
        <taxon>Alteromonadales</taxon>
        <taxon>Pseudoalteromonadaceae</taxon>
        <taxon>Pseudoalteromonas</taxon>
    </lineage>
</organism>
<dbReference type="CDD" id="cd16275">
    <property type="entry name" value="BaeB-like_MBL-fold"/>
    <property type="match status" value="1"/>
</dbReference>
<evidence type="ECO:0000313" key="7">
    <source>
        <dbReference type="Proteomes" id="UP000093366"/>
    </source>
</evidence>
<dbReference type="PANTHER" id="PTHR46233">
    <property type="entry name" value="HYDROXYACYLGLUTATHIONE HYDROLASE GLOC"/>
    <property type="match status" value="1"/>
</dbReference>
<dbReference type="PANTHER" id="PTHR46233:SF3">
    <property type="entry name" value="HYDROXYACYLGLUTATHIONE HYDROLASE GLOC"/>
    <property type="match status" value="1"/>
</dbReference>
<dbReference type="RefSeq" id="WP_065792706.1">
    <property type="nucleotide sequence ID" value="NZ_MAUJ01000012.1"/>
</dbReference>
<dbReference type="Gene3D" id="3.60.15.10">
    <property type="entry name" value="Ribonuclease Z/Hydroxyacylglutathione hydrolase-like"/>
    <property type="match status" value="1"/>
</dbReference>
<name>A0A1C0TK83_9GAMM</name>
<feature type="domain" description="Metallo-beta-lactamase" evidence="5">
    <location>
        <begin position="17"/>
        <end position="178"/>
    </location>
</feature>
<comment type="cofactor">
    <cofactor evidence="1">
        <name>Zn(2+)</name>
        <dbReference type="ChEBI" id="CHEBI:29105"/>
    </cofactor>
</comment>
<protein>
    <submittedName>
        <fullName evidence="6">Hydroxyacylglutathione hydrolase</fullName>
    </submittedName>
</protein>
<comment type="caution">
    <text evidence="6">The sequence shown here is derived from an EMBL/GenBank/DDBJ whole genome shotgun (WGS) entry which is preliminary data.</text>
</comment>
<dbReference type="GO" id="GO:0016787">
    <property type="term" value="F:hydrolase activity"/>
    <property type="evidence" value="ECO:0007669"/>
    <property type="project" value="UniProtKB-KW"/>
</dbReference>
<dbReference type="Proteomes" id="UP000093366">
    <property type="component" value="Unassembled WGS sequence"/>
</dbReference>
<dbReference type="GO" id="GO:0046872">
    <property type="term" value="F:metal ion binding"/>
    <property type="evidence" value="ECO:0007669"/>
    <property type="project" value="UniProtKB-KW"/>
</dbReference>
<keyword evidence="4" id="KW-0862">Zinc</keyword>
<keyword evidence="2" id="KW-0479">Metal-binding</keyword>
<sequence length="223" mass="25192">MSLEVAVLRMVNHYMINYNYLLVDHISRNALIVDPAWHIDKVEYALYSRAAQLKGILITHAHRDHIDLAKPLSEKYRIPIWISKEEVAASGFDAANIELLNNNTPWVTASMTVEPILTPGHTPGCICFKVGDNLFTGDVLFAEGCGIVPSVEAAYQMYDSIQLLKSRVADSTRIYPGHSYGVTPGQAFSDIKDNNIYLHFRDKESFAGFRLRKTQNKNIFKFN</sequence>
<dbReference type="SMART" id="SM00849">
    <property type="entry name" value="Lactamase_B"/>
    <property type="match status" value="1"/>
</dbReference>
<dbReference type="Pfam" id="PF00753">
    <property type="entry name" value="Lactamase_B"/>
    <property type="match status" value="1"/>
</dbReference>
<dbReference type="AlphaFoldDB" id="A0A1C0TK83"/>